<evidence type="ECO:0000256" key="1">
    <source>
        <dbReference type="ARBA" id="ARBA00004651"/>
    </source>
</evidence>
<evidence type="ECO:0000256" key="2">
    <source>
        <dbReference type="ARBA" id="ARBA00022475"/>
    </source>
</evidence>
<reference evidence="10" key="1">
    <citation type="journal article" date="2021" name="Front. Microbiol.">
        <title>Comprehensive Comparative Genomics and Phenotyping of Methylobacterium Species.</title>
        <authorList>
            <person name="Alessa O."/>
            <person name="Ogura Y."/>
            <person name="Fujitani Y."/>
            <person name="Takami H."/>
            <person name="Hayashi T."/>
            <person name="Sahin N."/>
            <person name="Tani A."/>
        </authorList>
    </citation>
    <scope>NUCLEOTIDE SEQUENCE</scope>
    <source>
        <strain evidence="10">DSM 17168</strain>
    </source>
</reference>
<reference evidence="10" key="2">
    <citation type="submission" date="2021-08" db="EMBL/GenBank/DDBJ databases">
        <authorList>
            <person name="Tani A."/>
            <person name="Ola A."/>
            <person name="Ogura Y."/>
            <person name="Katsura K."/>
            <person name="Hayashi T."/>
        </authorList>
    </citation>
    <scope>NUCLEOTIDE SEQUENCE</scope>
    <source>
        <strain evidence="10">DSM 17168</strain>
    </source>
</reference>
<keyword evidence="4 7" id="KW-1133">Transmembrane helix</keyword>
<dbReference type="PANTHER" id="PTHR34390">
    <property type="entry name" value="UPF0442 PROTEIN YJJB-RELATED"/>
    <property type="match status" value="1"/>
</dbReference>
<dbReference type="InterPro" id="IPR050539">
    <property type="entry name" value="ThrE_Dicarb/AminoAcid_Exp"/>
</dbReference>
<keyword evidence="11" id="KW-1185">Reference proteome</keyword>
<accession>A0ABQ4SKV1</accession>
<dbReference type="Proteomes" id="UP001055153">
    <property type="component" value="Unassembled WGS sequence"/>
</dbReference>
<dbReference type="Pfam" id="PF06738">
    <property type="entry name" value="ThrE"/>
    <property type="match status" value="1"/>
</dbReference>
<feature type="transmembrane region" description="Helical" evidence="7">
    <location>
        <begin position="269"/>
        <end position="289"/>
    </location>
</feature>
<evidence type="ECO:0000256" key="5">
    <source>
        <dbReference type="ARBA" id="ARBA00023136"/>
    </source>
</evidence>
<comment type="subcellular location">
    <subcellularLocation>
        <location evidence="1">Cell membrane</location>
        <topology evidence="1">Multi-pass membrane protein</topology>
    </subcellularLocation>
</comment>
<evidence type="ECO:0000259" key="9">
    <source>
        <dbReference type="Pfam" id="PF12821"/>
    </source>
</evidence>
<proteinExistence type="inferred from homology"/>
<feature type="transmembrane region" description="Helical" evidence="7">
    <location>
        <begin position="233"/>
        <end position="257"/>
    </location>
</feature>
<keyword evidence="2" id="KW-1003">Cell membrane</keyword>
<evidence type="ECO:0000259" key="8">
    <source>
        <dbReference type="Pfam" id="PF06738"/>
    </source>
</evidence>
<dbReference type="InterPro" id="IPR010619">
    <property type="entry name" value="ThrE-like_N"/>
</dbReference>
<dbReference type="Pfam" id="PF12821">
    <property type="entry name" value="ThrE_2"/>
    <property type="match status" value="1"/>
</dbReference>
<sequence>MTAPSLLTPPRLEEAAHLILRVGRLLLGSGADTGHALRRIETMAAALGVEADVFISSERLLLTVRAGAAFRTKLSHPLTGAGISMSRLGRLDAVVDRLVDGSIDLGEAERRLDAVEAAPPLYPGWLVVAAVGATTACLARLFGADWPVVAAAFLAGIASTGLRRLLARRGANPFGAAFLTAFASGLLGALALKAVPRAVATPCVAAAGMILVPGVPLINGISDVAGGHIEIGLARLASGTITILAIGFGLFLAAALAGDALPVSSGAGAVPVVQDVLVSGLAAFGYALLFDVPLRAVWACILCGMAGHGLRTALGAAGIEIATGTLVCATLVGLLAHRFGAHRRLPPVTFAFPGVVAMIPGSYALRAAIGSLQLMALGPASPGALVAETLSLAIAAMVMTAAVGTGLVLAAALQHVRPVR</sequence>
<feature type="transmembrane region" description="Helical" evidence="7">
    <location>
        <begin position="348"/>
        <end position="369"/>
    </location>
</feature>
<keyword evidence="5 7" id="KW-0472">Membrane</keyword>
<evidence type="ECO:0000256" key="4">
    <source>
        <dbReference type="ARBA" id="ARBA00022989"/>
    </source>
</evidence>
<evidence type="ECO:0000256" key="7">
    <source>
        <dbReference type="SAM" id="Phobius"/>
    </source>
</evidence>
<evidence type="ECO:0008006" key="12">
    <source>
        <dbReference type="Google" id="ProtNLM"/>
    </source>
</evidence>
<keyword evidence="3 7" id="KW-0812">Transmembrane</keyword>
<feature type="transmembrane region" description="Helical" evidence="7">
    <location>
        <begin position="198"/>
        <end position="221"/>
    </location>
</feature>
<feature type="transmembrane region" description="Helical" evidence="7">
    <location>
        <begin position="173"/>
        <end position="192"/>
    </location>
</feature>
<evidence type="ECO:0000256" key="6">
    <source>
        <dbReference type="ARBA" id="ARBA00034125"/>
    </source>
</evidence>
<feature type="transmembrane region" description="Helical" evidence="7">
    <location>
        <begin position="389"/>
        <end position="413"/>
    </location>
</feature>
<dbReference type="EMBL" id="BPQQ01000091">
    <property type="protein sequence ID" value="GJE03810.1"/>
    <property type="molecule type" value="Genomic_DNA"/>
</dbReference>
<gene>
    <name evidence="10" type="ORF">GMJLKIPL_5767</name>
</gene>
<evidence type="ECO:0000313" key="10">
    <source>
        <dbReference type="EMBL" id="GJE03810.1"/>
    </source>
</evidence>
<name>A0ABQ4SKV1_9HYPH</name>
<organism evidence="10 11">
    <name type="scientific">Methylobacterium isbiliense</name>
    <dbReference type="NCBI Taxonomy" id="315478"/>
    <lineage>
        <taxon>Bacteria</taxon>
        <taxon>Pseudomonadati</taxon>
        <taxon>Pseudomonadota</taxon>
        <taxon>Alphaproteobacteria</taxon>
        <taxon>Hyphomicrobiales</taxon>
        <taxon>Methylobacteriaceae</taxon>
        <taxon>Methylobacterium</taxon>
    </lineage>
</organism>
<feature type="domain" description="Threonine/Serine exporter ThrE" evidence="9">
    <location>
        <begin position="276"/>
        <end position="411"/>
    </location>
</feature>
<dbReference type="RefSeq" id="WP_238241189.1">
    <property type="nucleotide sequence ID" value="NZ_BPQQ01000091.1"/>
</dbReference>
<feature type="domain" description="Threonine/serine exporter-like N-terminal" evidence="8">
    <location>
        <begin position="18"/>
        <end position="256"/>
    </location>
</feature>
<protein>
    <recommendedName>
        <fullName evidence="12">Inner membrane protein YjjP</fullName>
    </recommendedName>
</protein>
<dbReference type="InterPro" id="IPR024528">
    <property type="entry name" value="ThrE_2"/>
</dbReference>
<comment type="caution">
    <text evidence="10">The sequence shown here is derived from an EMBL/GenBank/DDBJ whole genome shotgun (WGS) entry which is preliminary data.</text>
</comment>
<feature type="transmembrane region" description="Helical" evidence="7">
    <location>
        <begin position="319"/>
        <end position="336"/>
    </location>
</feature>
<evidence type="ECO:0000256" key="3">
    <source>
        <dbReference type="ARBA" id="ARBA00022692"/>
    </source>
</evidence>
<evidence type="ECO:0000313" key="11">
    <source>
        <dbReference type="Proteomes" id="UP001055153"/>
    </source>
</evidence>
<dbReference type="PANTHER" id="PTHR34390:SF2">
    <property type="entry name" value="SUCCINATE TRANSPORTER SUBUNIT YJJP-RELATED"/>
    <property type="match status" value="1"/>
</dbReference>
<comment type="similarity">
    <text evidence="6">Belongs to the ThrE exporter (TC 2.A.79) family.</text>
</comment>